<proteinExistence type="inferred from homology"/>
<evidence type="ECO:0000313" key="6">
    <source>
        <dbReference type="Proteomes" id="UP001142153"/>
    </source>
</evidence>
<dbReference type="CDD" id="cd05348">
    <property type="entry name" value="BphB-like_SDR_c"/>
    <property type="match status" value="1"/>
</dbReference>
<dbReference type="NCBIfam" id="NF004849">
    <property type="entry name" value="PRK06200.1"/>
    <property type="match status" value="1"/>
</dbReference>
<dbReference type="InterPro" id="IPR002347">
    <property type="entry name" value="SDR_fam"/>
</dbReference>
<comment type="similarity">
    <text evidence="1">Belongs to the short-chain dehydrogenases/reductases (SDR) family.</text>
</comment>
<dbReference type="PANTHER" id="PTHR43008:SF4">
    <property type="entry name" value="CHAIN DEHYDROGENASE, PUTATIVE (AFU_ORTHOLOGUE AFUA_4G08710)-RELATED"/>
    <property type="match status" value="1"/>
</dbReference>
<evidence type="ECO:0000256" key="1">
    <source>
        <dbReference type="ARBA" id="ARBA00006484"/>
    </source>
</evidence>
<dbReference type="NCBIfam" id="TIGR03325">
    <property type="entry name" value="BphB_TodD"/>
    <property type="match status" value="1"/>
</dbReference>
<keyword evidence="4" id="KW-0520">NAD</keyword>
<dbReference type="Proteomes" id="UP001142153">
    <property type="component" value="Unassembled WGS sequence"/>
</dbReference>
<dbReference type="EMBL" id="JAPZPY010000003">
    <property type="protein sequence ID" value="MCZ8379450.1"/>
    <property type="molecule type" value="Genomic_DNA"/>
</dbReference>
<accession>A0ABT4PS97</accession>
<dbReference type="SUPFAM" id="SSF51735">
    <property type="entry name" value="NAD(P)-binding Rossmann-fold domains"/>
    <property type="match status" value="1"/>
</dbReference>
<organism evidence="5 6">
    <name type="scientific">Mycobacterium hippophais</name>
    <dbReference type="NCBI Taxonomy" id="3016340"/>
    <lineage>
        <taxon>Bacteria</taxon>
        <taxon>Bacillati</taxon>
        <taxon>Actinomycetota</taxon>
        <taxon>Actinomycetes</taxon>
        <taxon>Mycobacteriales</taxon>
        <taxon>Mycobacteriaceae</taxon>
        <taxon>Mycobacterium</taxon>
    </lineage>
</organism>
<dbReference type="PANTHER" id="PTHR43008">
    <property type="entry name" value="BENZIL REDUCTASE"/>
    <property type="match status" value="1"/>
</dbReference>
<keyword evidence="6" id="KW-1185">Reference proteome</keyword>
<evidence type="ECO:0000313" key="5">
    <source>
        <dbReference type="EMBL" id="MCZ8379450.1"/>
    </source>
</evidence>
<dbReference type="GO" id="GO:0018509">
    <property type="term" value="F:cis-2,3-dihydrobiphenyl-2,3-diol dehydrogenase activity"/>
    <property type="evidence" value="ECO:0007669"/>
    <property type="project" value="UniProtKB-EC"/>
</dbReference>
<dbReference type="PROSITE" id="PS00061">
    <property type="entry name" value="ADH_SHORT"/>
    <property type="match status" value="1"/>
</dbReference>
<comment type="caution">
    <text evidence="5">The sequence shown here is derived from an EMBL/GenBank/DDBJ whole genome shotgun (WGS) entry which is preliminary data.</text>
</comment>
<dbReference type="InterPro" id="IPR020904">
    <property type="entry name" value="Sc_DH/Rdtase_CS"/>
</dbReference>
<dbReference type="PRINTS" id="PR00081">
    <property type="entry name" value="GDHRDH"/>
</dbReference>
<dbReference type="InterPro" id="IPR047950">
    <property type="entry name" value="BphB-like_SDR"/>
</dbReference>
<dbReference type="Pfam" id="PF00106">
    <property type="entry name" value="adh_short"/>
    <property type="match status" value="1"/>
</dbReference>
<keyword evidence="2" id="KW-0058">Aromatic hydrocarbons catabolism</keyword>
<keyword evidence="3 5" id="KW-0560">Oxidoreductase</keyword>
<evidence type="ECO:0000256" key="2">
    <source>
        <dbReference type="ARBA" id="ARBA00022797"/>
    </source>
</evidence>
<dbReference type="Gene3D" id="3.40.50.720">
    <property type="entry name" value="NAD(P)-binding Rossmann-like Domain"/>
    <property type="match status" value="1"/>
</dbReference>
<dbReference type="EC" id="1.3.1.56" evidence="5"/>
<dbReference type="InterPro" id="IPR017711">
    <property type="entry name" value="BphB_TodD"/>
</dbReference>
<sequence length="306" mass="32008">MTVRLKGEVALVTGGCAGLGRAIVDRFVSEGAYVAVLDRSPDGLAALKEAHGDAVAVIEGDVRFPDSHREAAAKSVERFGKLDCLIANAGVWDYSTALVDIPDDRIEEAFDEMFSINVKGYVLAAKACLSALYDSKGRMIFTVSNAGFYPAGGGALYTGAKHAIVGIVKQLAYELGPHIRVNGIAPGGLGGTDLRGLKSLDLQDTSISTVPLADMLAGVLPTGRMATATESTGAYVFFATRAETVPLTGSILNYDGGMGVRGFTEANRGSLLDEHFAPKETVGCVSHRRHTATGAPVDGESRTQKG</sequence>
<gene>
    <name evidence="5" type="primary">bphB</name>
    <name evidence="5" type="ORF">O6P37_11295</name>
</gene>
<protein>
    <submittedName>
        <fullName evidence="5">Cis-2,3-dihydrobiphenyl-2,3-diol dehydrogenase</fullName>
        <ecNumber evidence="5">1.3.1.56</ecNumber>
    </submittedName>
</protein>
<evidence type="ECO:0000256" key="3">
    <source>
        <dbReference type="ARBA" id="ARBA00023002"/>
    </source>
</evidence>
<name>A0ABT4PS97_9MYCO</name>
<evidence type="ECO:0000256" key="4">
    <source>
        <dbReference type="ARBA" id="ARBA00023027"/>
    </source>
</evidence>
<dbReference type="InterPro" id="IPR036291">
    <property type="entry name" value="NAD(P)-bd_dom_sf"/>
</dbReference>
<reference evidence="5" key="1">
    <citation type="submission" date="2022-12" db="EMBL/GenBank/DDBJ databases">
        <authorList>
            <person name="Deng Y."/>
            <person name="Zhang Y.-Q."/>
        </authorList>
    </citation>
    <scope>NUCLEOTIDE SEQUENCE</scope>
    <source>
        <strain evidence="5">CPCC 205372</strain>
    </source>
</reference>